<evidence type="ECO:0000313" key="1">
    <source>
        <dbReference type="EMBL" id="KAL0349397.1"/>
    </source>
</evidence>
<proteinExistence type="predicted"/>
<organism evidence="1">
    <name type="scientific">Sesamum angustifolium</name>
    <dbReference type="NCBI Taxonomy" id="2727405"/>
    <lineage>
        <taxon>Eukaryota</taxon>
        <taxon>Viridiplantae</taxon>
        <taxon>Streptophyta</taxon>
        <taxon>Embryophyta</taxon>
        <taxon>Tracheophyta</taxon>
        <taxon>Spermatophyta</taxon>
        <taxon>Magnoliopsida</taxon>
        <taxon>eudicotyledons</taxon>
        <taxon>Gunneridae</taxon>
        <taxon>Pentapetalae</taxon>
        <taxon>asterids</taxon>
        <taxon>lamiids</taxon>
        <taxon>Lamiales</taxon>
        <taxon>Pedaliaceae</taxon>
        <taxon>Sesamum</taxon>
    </lineage>
</organism>
<dbReference type="PANTHER" id="PTHR31549">
    <property type="entry name" value="PROTEIN, PUTATIVE (DUF247)-RELATED-RELATED"/>
    <property type="match status" value="1"/>
</dbReference>
<dbReference type="InterPro" id="IPR004158">
    <property type="entry name" value="DUF247_pln"/>
</dbReference>
<reference evidence="1" key="2">
    <citation type="journal article" date="2024" name="Plant">
        <title>Genomic evolution and insights into agronomic trait innovations of Sesamum species.</title>
        <authorList>
            <person name="Miao H."/>
            <person name="Wang L."/>
            <person name="Qu L."/>
            <person name="Liu H."/>
            <person name="Sun Y."/>
            <person name="Le M."/>
            <person name="Wang Q."/>
            <person name="Wei S."/>
            <person name="Zheng Y."/>
            <person name="Lin W."/>
            <person name="Duan Y."/>
            <person name="Cao H."/>
            <person name="Xiong S."/>
            <person name="Wang X."/>
            <person name="Wei L."/>
            <person name="Li C."/>
            <person name="Ma Q."/>
            <person name="Ju M."/>
            <person name="Zhao R."/>
            <person name="Li G."/>
            <person name="Mu C."/>
            <person name="Tian Q."/>
            <person name="Mei H."/>
            <person name="Zhang T."/>
            <person name="Gao T."/>
            <person name="Zhang H."/>
        </authorList>
    </citation>
    <scope>NUCLEOTIDE SEQUENCE</scope>
    <source>
        <strain evidence="1">G01</strain>
    </source>
</reference>
<reference evidence="1" key="1">
    <citation type="submission" date="2020-06" db="EMBL/GenBank/DDBJ databases">
        <authorList>
            <person name="Li T."/>
            <person name="Hu X."/>
            <person name="Zhang T."/>
            <person name="Song X."/>
            <person name="Zhang H."/>
            <person name="Dai N."/>
            <person name="Sheng W."/>
            <person name="Hou X."/>
            <person name="Wei L."/>
        </authorList>
    </citation>
    <scope>NUCLEOTIDE SEQUENCE</scope>
    <source>
        <strain evidence="1">G01</strain>
        <tissue evidence="1">Leaf</tissue>
    </source>
</reference>
<name>A0AAW2NZX7_9LAMI</name>
<accession>A0AAW2NZX7</accession>
<dbReference type="AlphaFoldDB" id="A0AAW2NZX7"/>
<dbReference type="PANTHER" id="PTHR31549:SF129">
    <property type="entry name" value="DUF4220 DOMAIN-CONTAINING PROTEIN"/>
    <property type="match status" value="1"/>
</dbReference>
<dbReference type="Pfam" id="PF03140">
    <property type="entry name" value="DUF247"/>
    <property type="match status" value="1"/>
</dbReference>
<sequence>MDPTSNADTRTIDVKYRCLCWKQYCLCFKCKWLFCFRVDQEPHASPPINVKTSVNRSIGTDLETGVDLAANGDPELTGVNAAMCSMCKFLCCCGVQEIDGNPATNTNVDTNVNLTTIANQAIGAAPMTNIDRSTPTDQTTRWGRLLNLRSRIGLRTGVGREMSEVGSRIDVKKELHSFRSVMDLKAKGIEFKPSLSQSLKDVKFKSGFFYAQLELPTWFVSIYTRIFFLNVIAFELSPNNFNNHITSYINLMKSLIESPEDEKELREKKSCSTCSAVMNKFWKCTKRLTRMVQIIHTFSAMLRIKSKHIITTK</sequence>
<dbReference type="EMBL" id="JACGWK010000006">
    <property type="protein sequence ID" value="KAL0349397.1"/>
    <property type="molecule type" value="Genomic_DNA"/>
</dbReference>
<gene>
    <name evidence="1" type="ORF">Sangu_1167500</name>
</gene>
<comment type="caution">
    <text evidence="1">The sequence shown here is derived from an EMBL/GenBank/DDBJ whole genome shotgun (WGS) entry which is preliminary data.</text>
</comment>
<protein>
    <submittedName>
        <fullName evidence="1">Uncharacterized protein</fullName>
    </submittedName>
</protein>